<evidence type="ECO:0000313" key="1">
    <source>
        <dbReference type="EMBL" id="RIB30218.1"/>
    </source>
</evidence>
<dbReference type="EMBL" id="QKWP01000018">
    <property type="protein sequence ID" value="RIB30218.1"/>
    <property type="molecule type" value="Genomic_DNA"/>
</dbReference>
<keyword evidence="2" id="KW-1185">Reference proteome</keyword>
<dbReference type="Proteomes" id="UP000266673">
    <property type="component" value="Unassembled WGS sequence"/>
</dbReference>
<comment type="caution">
    <text evidence="1">The sequence shown here is derived from an EMBL/GenBank/DDBJ whole genome shotgun (WGS) entry which is preliminary data.</text>
</comment>
<gene>
    <name evidence="1" type="ORF">C2G38_507673</name>
</gene>
<dbReference type="PANTHER" id="PTHR11362:SF82">
    <property type="entry name" value="PHOSPHATIDYLETHANOLAMINE-BINDING PROTEIN 4"/>
    <property type="match status" value="1"/>
</dbReference>
<dbReference type="Pfam" id="PF01161">
    <property type="entry name" value="PBP"/>
    <property type="match status" value="1"/>
</dbReference>
<dbReference type="OrthoDB" id="2506647at2759"/>
<dbReference type="Gene3D" id="3.90.280.10">
    <property type="entry name" value="PEBP-like"/>
    <property type="match status" value="1"/>
</dbReference>
<dbReference type="PANTHER" id="PTHR11362">
    <property type="entry name" value="PHOSPHATIDYLETHANOLAMINE-BINDING PROTEIN"/>
    <property type="match status" value="1"/>
</dbReference>
<organism evidence="1 2">
    <name type="scientific">Gigaspora rosea</name>
    <dbReference type="NCBI Taxonomy" id="44941"/>
    <lineage>
        <taxon>Eukaryota</taxon>
        <taxon>Fungi</taxon>
        <taxon>Fungi incertae sedis</taxon>
        <taxon>Mucoromycota</taxon>
        <taxon>Glomeromycotina</taxon>
        <taxon>Glomeromycetes</taxon>
        <taxon>Diversisporales</taxon>
        <taxon>Gigasporaceae</taxon>
        <taxon>Gigaspora</taxon>
    </lineage>
</organism>
<accession>A0A397W7H1</accession>
<dbReference type="SUPFAM" id="SSF49777">
    <property type="entry name" value="PEBP-like"/>
    <property type="match status" value="1"/>
</dbReference>
<evidence type="ECO:0000313" key="2">
    <source>
        <dbReference type="Proteomes" id="UP000266673"/>
    </source>
</evidence>
<dbReference type="STRING" id="44941.A0A397W7H1"/>
<name>A0A397W7H1_9GLOM</name>
<dbReference type="InterPro" id="IPR008914">
    <property type="entry name" value="PEBP"/>
</dbReference>
<dbReference type="CDD" id="cd00866">
    <property type="entry name" value="PEBP_euk"/>
    <property type="match status" value="1"/>
</dbReference>
<reference evidence="1 2" key="1">
    <citation type="submission" date="2018-06" db="EMBL/GenBank/DDBJ databases">
        <title>Comparative genomics reveals the genomic features of Rhizophagus irregularis, R. cerebriforme, R. diaphanum and Gigaspora rosea, and their symbiotic lifestyle signature.</title>
        <authorList>
            <person name="Morin E."/>
            <person name="San Clemente H."/>
            <person name="Chen E.C.H."/>
            <person name="De La Providencia I."/>
            <person name="Hainaut M."/>
            <person name="Kuo A."/>
            <person name="Kohler A."/>
            <person name="Murat C."/>
            <person name="Tang N."/>
            <person name="Roy S."/>
            <person name="Loubradou J."/>
            <person name="Henrissat B."/>
            <person name="Grigoriev I.V."/>
            <person name="Corradi N."/>
            <person name="Roux C."/>
            <person name="Martin F.M."/>
        </authorList>
    </citation>
    <scope>NUCLEOTIDE SEQUENCE [LARGE SCALE GENOMIC DNA]</scope>
    <source>
        <strain evidence="1 2">DAOM 194757</strain>
    </source>
</reference>
<dbReference type="InterPro" id="IPR035810">
    <property type="entry name" value="PEBP_euk"/>
</dbReference>
<dbReference type="InterPro" id="IPR036610">
    <property type="entry name" value="PEBP-like_sf"/>
</dbReference>
<protein>
    <submittedName>
        <fullName evidence="1">Phosphatidylethanolamine-binding protein</fullName>
    </submittedName>
</protein>
<proteinExistence type="predicted"/>
<dbReference type="AlphaFoldDB" id="A0A397W7H1"/>
<sequence>MLITAMESIASSLKQNAIIPDVIKIFIDEVVDEFVPEALLDITYDGKKVELGNKFTTAETNKAPKVNFAHSGSDTDNKSRFTLMMVDPDAPSRKQPDCREWRHWVVGNIPSDGNLSEATNLDSYQGPSPPQGSGHHRYVFLLYRQQDTHVYPQLDNEKRNNFKARQFAEQYGLKLISANFFECECV</sequence>